<gene>
    <name evidence="10" type="ORF">HDF15_004184</name>
</gene>
<evidence type="ECO:0000313" key="10">
    <source>
        <dbReference type="EMBL" id="MBB5065814.1"/>
    </source>
</evidence>
<dbReference type="GO" id="GO:0005975">
    <property type="term" value="P:carbohydrate metabolic process"/>
    <property type="evidence" value="ECO:0007669"/>
    <property type="project" value="InterPro"/>
</dbReference>
<feature type="region of interest" description="Disordered" evidence="7">
    <location>
        <begin position="322"/>
        <end position="352"/>
    </location>
</feature>
<dbReference type="InterPro" id="IPR013320">
    <property type="entry name" value="ConA-like_dom_sf"/>
</dbReference>
<evidence type="ECO:0000256" key="6">
    <source>
        <dbReference type="RuleBase" id="RU361187"/>
    </source>
</evidence>
<dbReference type="InterPro" id="IPR041542">
    <property type="entry name" value="GH43_C2"/>
</dbReference>
<evidence type="ECO:0000256" key="8">
    <source>
        <dbReference type="SAM" id="SignalP"/>
    </source>
</evidence>
<dbReference type="AlphaFoldDB" id="A0A7W7ZTE0"/>
<keyword evidence="2 6" id="KW-0378">Hydrolase</keyword>
<keyword evidence="8" id="KW-0732">Signal</keyword>
<evidence type="ECO:0000313" key="11">
    <source>
        <dbReference type="Proteomes" id="UP000584867"/>
    </source>
</evidence>
<evidence type="ECO:0000256" key="5">
    <source>
        <dbReference type="PIRSR" id="PIRSR606710-2"/>
    </source>
</evidence>
<feature type="compositionally biased region" description="Low complexity" evidence="7">
    <location>
        <begin position="329"/>
        <end position="350"/>
    </location>
</feature>
<protein>
    <submittedName>
        <fullName evidence="10">Beta-xylosidase</fullName>
    </submittedName>
</protein>
<organism evidence="10 11">
    <name type="scientific">Granulicella mallensis</name>
    <dbReference type="NCBI Taxonomy" id="940614"/>
    <lineage>
        <taxon>Bacteria</taxon>
        <taxon>Pseudomonadati</taxon>
        <taxon>Acidobacteriota</taxon>
        <taxon>Terriglobia</taxon>
        <taxon>Terriglobales</taxon>
        <taxon>Acidobacteriaceae</taxon>
        <taxon>Granulicella</taxon>
    </lineage>
</organism>
<feature type="active site" description="Proton acceptor" evidence="4">
    <location>
        <position position="58"/>
    </location>
</feature>
<evidence type="ECO:0000256" key="4">
    <source>
        <dbReference type="PIRSR" id="PIRSR606710-1"/>
    </source>
</evidence>
<dbReference type="Proteomes" id="UP000584867">
    <property type="component" value="Unassembled WGS sequence"/>
</dbReference>
<dbReference type="InterPro" id="IPR006710">
    <property type="entry name" value="Glyco_hydro_43"/>
</dbReference>
<feature type="domain" description="Beta-xylosidase C-terminal Concanavalin A-like" evidence="9">
    <location>
        <begin position="350"/>
        <end position="533"/>
    </location>
</feature>
<dbReference type="Gene3D" id="2.115.10.20">
    <property type="entry name" value="Glycosyl hydrolase domain, family 43"/>
    <property type="match status" value="1"/>
</dbReference>
<dbReference type="EMBL" id="JACHIO010000020">
    <property type="protein sequence ID" value="MBB5065814.1"/>
    <property type="molecule type" value="Genomic_DNA"/>
</dbReference>
<evidence type="ECO:0000256" key="7">
    <source>
        <dbReference type="SAM" id="MobiDB-lite"/>
    </source>
</evidence>
<comment type="similarity">
    <text evidence="1 6">Belongs to the glycosyl hydrolase 43 family.</text>
</comment>
<accession>A0A7W7ZTE0</accession>
<reference evidence="10 11" key="1">
    <citation type="submission" date="2020-08" db="EMBL/GenBank/DDBJ databases">
        <title>Genomic Encyclopedia of Type Strains, Phase IV (KMG-V): Genome sequencing to study the core and pangenomes of soil and plant-associated prokaryotes.</title>
        <authorList>
            <person name="Whitman W."/>
        </authorList>
    </citation>
    <scope>NUCLEOTIDE SEQUENCE [LARGE SCALE GENOMIC DNA]</scope>
    <source>
        <strain evidence="10 11">X5P3</strain>
    </source>
</reference>
<dbReference type="Pfam" id="PF17851">
    <property type="entry name" value="GH43_C2"/>
    <property type="match status" value="1"/>
</dbReference>
<evidence type="ECO:0000256" key="3">
    <source>
        <dbReference type="ARBA" id="ARBA00023295"/>
    </source>
</evidence>
<dbReference type="CDD" id="cd09001">
    <property type="entry name" value="GH43_FsAxh1-like"/>
    <property type="match status" value="1"/>
</dbReference>
<comment type="caution">
    <text evidence="10">The sequence shown here is derived from an EMBL/GenBank/DDBJ whole genome shotgun (WGS) entry which is preliminary data.</text>
</comment>
<evidence type="ECO:0000256" key="1">
    <source>
        <dbReference type="ARBA" id="ARBA00009865"/>
    </source>
</evidence>
<keyword evidence="3 6" id="KW-0326">Glycosidase</keyword>
<dbReference type="Pfam" id="PF04616">
    <property type="entry name" value="Glyco_hydro_43"/>
    <property type="match status" value="1"/>
</dbReference>
<dbReference type="GO" id="GO:0004553">
    <property type="term" value="F:hydrolase activity, hydrolyzing O-glycosyl compounds"/>
    <property type="evidence" value="ECO:0007669"/>
    <property type="project" value="InterPro"/>
</dbReference>
<evidence type="ECO:0000256" key="2">
    <source>
        <dbReference type="ARBA" id="ARBA00022801"/>
    </source>
</evidence>
<dbReference type="PANTHER" id="PTHR42812:SF12">
    <property type="entry name" value="BETA-XYLOSIDASE-RELATED"/>
    <property type="match status" value="1"/>
</dbReference>
<feature type="site" description="Important for catalytic activity, responsible for pKa modulation of the active site Glu and correct orientation of both the proton donor and substrate" evidence="5">
    <location>
        <position position="169"/>
    </location>
</feature>
<evidence type="ECO:0000259" key="9">
    <source>
        <dbReference type="Pfam" id="PF17851"/>
    </source>
</evidence>
<dbReference type="SUPFAM" id="SSF49899">
    <property type="entry name" value="Concanavalin A-like lectins/glucanases"/>
    <property type="match status" value="1"/>
</dbReference>
<dbReference type="RefSeq" id="WP_184258835.1">
    <property type="nucleotide sequence ID" value="NZ_JACHIO010000020.1"/>
</dbReference>
<feature type="chain" id="PRO_5030897420" evidence="8">
    <location>
        <begin position="35"/>
        <end position="542"/>
    </location>
</feature>
<dbReference type="InterPro" id="IPR023296">
    <property type="entry name" value="Glyco_hydro_beta-prop_sf"/>
</dbReference>
<sequence length="542" mass="59613">MKILKTRQSPRKRSIAYRVLSPVLLFLIPSCGFISPGAAQSTPHTEYHNPILWGDYSDPDVIRVGNEYLLVASTFSFMPGIPVLKSTDLLHWTIIGHVFPRLDIDPRYSMIGGNRYGRGAWAPAIRVHAGRYYVYFPTPDEGIFMSSASSPAGPWTPPVAVLAGPGYEDPCPFWDDDGQAYLIHSRVGAGPLILHHMSPDGRTVLDAGTVIERDAKNLPTLEGPKLYKRDGYYYIFAPYGGVSTGAQAVLRSRSIEGPYEVRTVLAQGSTSVNGPHQGGYIETPGGKGWFLHFHSAGAYGRIDYLEPVRWDDGWPVIGKAGSDEVTGEPVSSAPVPVSASSPSNARPATSDEFSRSELGLQWEWNHNPEPTHWSLEERRGFLRLYAMPAHSLQEARNTLTEMGQDPAYSFTVALQLKGLADGQQAGVAMFSERAGSLFITQDHGKRQLHALLDGKAFDGPTITTDLVQLRVTVSHETATYAWSTNEGKTFQTLGTPTPIFFTWWKAARPAIFTFNADEDAQVMGYVDVDWAHYAPLAIAPKM</sequence>
<dbReference type="SUPFAM" id="SSF75005">
    <property type="entry name" value="Arabinanase/levansucrase/invertase"/>
    <property type="match status" value="1"/>
</dbReference>
<dbReference type="InterPro" id="IPR051795">
    <property type="entry name" value="Glycosyl_Hydrlase_43"/>
</dbReference>
<name>A0A7W7ZTE0_9BACT</name>
<dbReference type="PANTHER" id="PTHR42812">
    <property type="entry name" value="BETA-XYLOSIDASE"/>
    <property type="match status" value="1"/>
</dbReference>
<proteinExistence type="inferred from homology"/>
<dbReference type="Gene3D" id="2.60.120.200">
    <property type="match status" value="1"/>
</dbReference>
<feature type="signal peptide" evidence="8">
    <location>
        <begin position="1"/>
        <end position="34"/>
    </location>
</feature>
<feature type="active site" description="Proton donor" evidence="4">
    <location>
        <position position="222"/>
    </location>
</feature>